<name>A0ABN2LEC8_9MICO</name>
<dbReference type="InterPro" id="IPR011051">
    <property type="entry name" value="RmlC_Cupin_sf"/>
</dbReference>
<evidence type="ECO:0000313" key="2">
    <source>
        <dbReference type="Proteomes" id="UP001500851"/>
    </source>
</evidence>
<gene>
    <name evidence="1" type="ORF">GCM10009768_12590</name>
</gene>
<dbReference type="RefSeq" id="WP_344030678.1">
    <property type="nucleotide sequence ID" value="NZ_BAAAOB010000001.1"/>
</dbReference>
<keyword evidence="2" id="KW-1185">Reference proteome</keyword>
<dbReference type="Proteomes" id="UP001500851">
    <property type="component" value="Unassembled WGS sequence"/>
</dbReference>
<dbReference type="InterPro" id="IPR014710">
    <property type="entry name" value="RmlC-like_jellyroll"/>
</dbReference>
<organism evidence="1 2">
    <name type="scientific">Leucobacter iarius</name>
    <dbReference type="NCBI Taxonomy" id="333963"/>
    <lineage>
        <taxon>Bacteria</taxon>
        <taxon>Bacillati</taxon>
        <taxon>Actinomycetota</taxon>
        <taxon>Actinomycetes</taxon>
        <taxon>Micrococcales</taxon>
        <taxon>Microbacteriaceae</taxon>
        <taxon>Leucobacter</taxon>
    </lineage>
</organism>
<accession>A0ABN2LEC8</accession>
<dbReference type="Gene3D" id="2.60.120.10">
    <property type="entry name" value="Jelly Rolls"/>
    <property type="match status" value="1"/>
</dbReference>
<dbReference type="SUPFAM" id="SSF51182">
    <property type="entry name" value="RmlC-like cupins"/>
    <property type="match status" value="1"/>
</dbReference>
<sequence>MAPSQYEHLFVRDLVDCRDDMTNEAEPAGRPLPANLSRPWAIMRADDVPEAKAYITMSWVHPTQEETFWVHEHEHEYDEVLAFTGSNPEDPHDLGAEVYLDIEGERHLITTSGSVYIPAGTKHCPLGFNRVDRPFRFLAVAVSGDGHYRPESER</sequence>
<reference evidence="1 2" key="1">
    <citation type="journal article" date="2019" name="Int. J. Syst. Evol. Microbiol.">
        <title>The Global Catalogue of Microorganisms (GCM) 10K type strain sequencing project: providing services to taxonomists for standard genome sequencing and annotation.</title>
        <authorList>
            <consortium name="The Broad Institute Genomics Platform"/>
            <consortium name="The Broad Institute Genome Sequencing Center for Infectious Disease"/>
            <person name="Wu L."/>
            <person name="Ma J."/>
        </authorList>
    </citation>
    <scope>NUCLEOTIDE SEQUENCE [LARGE SCALE GENOMIC DNA]</scope>
    <source>
        <strain evidence="1 2">JCM 14736</strain>
    </source>
</reference>
<proteinExistence type="predicted"/>
<comment type="caution">
    <text evidence="1">The sequence shown here is derived from an EMBL/GenBank/DDBJ whole genome shotgun (WGS) entry which is preliminary data.</text>
</comment>
<evidence type="ECO:0000313" key="1">
    <source>
        <dbReference type="EMBL" id="GAA1785178.1"/>
    </source>
</evidence>
<evidence type="ECO:0008006" key="3">
    <source>
        <dbReference type="Google" id="ProtNLM"/>
    </source>
</evidence>
<protein>
    <recommendedName>
        <fullName evidence="3">Cupin</fullName>
    </recommendedName>
</protein>
<dbReference type="EMBL" id="BAAAOB010000001">
    <property type="protein sequence ID" value="GAA1785178.1"/>
    <property type="molecule type" value="Genomic_DNA"/>
</dbReference>